<feature type="domain" description="2-oxoglutarate dehydrogenase E1 component/KDG C-terminal" evidence="16">
    <location>
        <begin position="61"/>
        <end position="197"/>
    </location>
</feature>
<evidence type="ECO:0000313" key="17">
    <source>
        <dbReference type="Ensembl" id="ENSSSCP00050004285.1"/>
    </source>
</evidence>
<keyword evidence="12" id="KW-0324">Glycolysis</keyword>
<dbReference type="GO" id="GO:0030976">
    <property type="term" value="F:thiamine pyrophosphate binding"/>
    <property type="evidence" value="ECO:0007669"/>
    <property type="project" value="InterPro"/>
</dbReference>
<evidence type="ECO:0000259" key="16">
    <source>
        <dbReference type="Pfam" id="PF16870"/>
    </source>
</evidence>
<comment type="subcellular location">
    <subcellularLocation>
        <location evidence="4">Mitochondrion</location>
    </subcellularLocation>
    <subcellularLocation>
        <location evidence="3">Nucleus</location>
    </subcellularLocation>
</comment>
<evidence type="ECO:0000313" key="18">
    <source>
        <dbReference type="Proteomes" id="UP000694571"/>
    </source>
</evidence>
<keyword evidence="9" id="KW-0560">Oxidoreductase</keyword>
<keyword evidence="13" id="KW-0539">Nucleus</keyword>
<evidence type="ECO:0000256" key="2">
    <source>
        <dbReference type="ARBA" id="ARBA00001964"/>
    </source>
</evidence>
<dbReference type="Ensembl" id="ENSSSCT00050009968.1">
    <property type="protein sequence ID" value="ENSSSCP00050004285.1"/>
    <property type="gene ID" value="ENSSSCG00050007304.1"/>
</dbReference>
<evidence type="ECO:0000256" key="4">
    <source>
        <dbReference type="ARBA" id="ARBA00004173"/>
    </source>
</evidence>
<dbReference type="Proteomes" id="UP000694571">
    <property type="component" value="Unplaced"/>
</dbReference>
<dbReference type="GO" id="GO:0005739">
    <property type="term" value="C:mitochondrion"/>
    <property type="evidence" value="ECO:0007669"/>
    <property type="project" value="UniProtKB-SubCell"/>
</dbReference>
<dbReference type="EC" id="1.2.4.2" evidence="6"/>
<dbReference type="GO" id="GO:0006096">
    <property type="term" value="P:glycolytic process"/>
    <property type="evidence" value="ECO:0007669"/>
    <property type="project" value="UniProtKB-KW"/>
</dbReference>
<dbReference type="InterPro" id="IPR031717">
    <property type="entry name" value="ODO-1/KGD_C"/>
</dbReference>
<dbReference type="InterPro" id="IPR042179">
    <property type="entry name" value="KGD_C_sf"/>
</dbReference>
<evidence type="ECO:0000256" key="15">
    <source>
        <dbReference type="ARBA" id="ARBA00051042"/>
    </source>
</evidence>
<dbReference type="GO" id="GO:0005634">
    <property type="term" value="C:nucleus"/>
    <property type="evidence" value="ECO:0007669"/>
    <property type="project" value="UniProtKB-SubCell"/>
</dbReference>
<protein>
    <recommendedName>
        <fullName evidence="6">oxoglutarate dehydrogenase (succinyl-transferring)</fullName>
        <ecNumber evidence="6">1.2.4.2</ecNumber>
    </recommendedName>
    <alternativeName>
        <fullName evidence="14">Alpha-ketoglutarate dehydrogenase</fullName>
    </alternativeName>
</protein>
<keyword evidence="8" id="KW-0460">Magnesium</keyword>
<evidence type="ECO:0000256" key="5">
    <source>
        <dbReference type="ARBA" id="ARBA00006936"/>
    </source>
</evidence>
<organism evidence="17 18">
    <name type="scientific">Sus scrofa</name>
    <name type="common">Pig</name>
    <dbReference type="NCBI Taxonomy" id="9823"/>
    <lineage>
        <taxon>Eukaryota</taxon>
        <taxon>Metazoa</taxon>
        <taxon>Chordata</taxon>
        <taxon>Craniata</taxon>
        <taxon>Vertebrata</taxon>
        <taxon>Euteleostomi</taxon>
        <taxon>Mammalia</taxon>
        <taxon>Eutheria</taxon>
        <taxon>Laurasiatheria</taxon>
        <taxon>Artiodactyla</taxon>
        <taxon>Suina</taxon>
        <taxon>Suidae</taxon>
        <taxon>Sus</taxon>
    </lineage>
</organism>
<evidence type="ECO:0000256" key="7">
    <source>
        <dbReference type="ARBA" id="ARBA00022723"/>
    </source>
</evidence>
<dbReference type="PANTHER" id="PTHR23152">
    <property type="entry name" value="2-OXOGLUTARATE DEHYDROGENASE"/>
    <property type="match status" value="1"/>
</dbReference>
<dbReference type="GO" id="GO:0046872">
    <property type="term" value="F:metal ion binding"/>
    <property type="evidence" value="ECO:0007669"/>
    <property type="project" value="UniProtKB-KW"/>
</dbReference>
<comment type="cofactor">
    <cofactor evidence="1">
        <name>Mg(2+)</name>
        <dbReference type="ChEBI" id="CHEBI:18420"/>
    </cofactor>
</comment>
<proteinExistence type="inferred from homology"/>
<dbReference type="Pfam" id="PF16870">
    <property type="entry name" value="OxoGdeHyase_C"/>
    <property type="match status" value="1"/>
</dbReference>
<dbReference type="GO" id="GO:0004591">
    <property type="term" value="F:oxoglutarate dehydrogenase (succinyl-transferring) activity"/>
    <property type="evidence" value="ECO:0007669"/>
    <property type="project" value="UniProtKB-EC"/>
</dbReference>
<dbReference type="PANTHER" id="PTHR23152:SF7">
    <property type="entry name" value="2-OXOGLUTARATE DEHYDROGENASE COMPLEX COMPONENT E1"/>
    <property type="match status" value="1"/>
</dbReference>
<evidence type="ECO:0000256" key="9">
    <source>
        <dbReference type="ARBA" id="ARBA00023002"/>
    </source>
</evidence>
<evidence type="ECO:0000256" key="6">
    <source>
        <dbReference type="ARBA" id="ARBA00012280"/>
    </source>
</evidence>
<evidence type="ECO:0000256" key="11">
    <source>
        <dbReference type="ARBA" id="ARBA00023128"/>
    </source>
</evidence>
<evidence type="ECO:0000256" key="3">
    <source>
        <dbReference type="ARBA" id="ARBA00004123"/>
    </source>
</evidence>
<sequence>QLCGKFECLETHEESGRVVLGCSSRHGSPRSLRQVLLDRGALGVLGQVPSKAPGHGDSLLGTHFQRVIPEDGPAAQNPENVKRLLFCTGKVYYDLTRERKARGMAEQVAITRLEQLSPFPFDLLLQEVQKYPNAELAWCQEEHKNQGYYDYVKPRLRTTISRAKPVWYAGRDPAAAPATGNKKTHLTELQRLLDTAFDLDAFKNFS</sequence>
<evidence type="ECO:0000256" key="8">
    <source>
        <dbReference type="ARBA" id="ARBA00022842"/>
    </source>
</evidence>
<accession>A0A8D1JY62</accession>
<dbReference type="InterPro" id="IPR011603">
    <property type="entry name" value="2oxoglutarate_DH_E1"/>
</dbReference>
<keyword evidence="11" id="KW-0496">Mitochondrion</keyword>
<keyword evidence="10" id="KW-0786">Thiamine pyrophosphate</keyword>
<keyword evidence="7" id="KW-0479">Metal-binding</keyword>
<evidence type="ECO:0000256" key="14">
    <source>
        <dbReference type="ARBA" id="ARBA00030680"/>
    </source>
</evidence>
<comment type="catalytic activity">
    <reaction evidence="15">
        <text>N(6)-[(R)-lipoyl]-L-lysyl-[protein] + 2-oxoglutarate + H(+) = N(6)-[(R)-S(8)-succinyldihydrolipoyl]-L-lysyl-[protein] + CO2</text>
        <dbReference type="Rhea" id="RHEA:12188"/>
        <dbReference type="Rhea" id="RHEA-COMP:10474"/>
        <dbReference type="Rhea" id="RHEA-COMP:20092"/>
        <dbReference type="ChEBI" id="CHEBI:15378"/>
        <dbReference type="ChEBI" id="CHEBI:16526"/>
        <dbReference type="ChEBI" id="CHEBI:16810"/>
        <dbReference type="ChEBI" id="CHEBI:83099"/>
        <dbReference type="ChEBI" id="CHEBI:83120"/>
        <dbReference type="EC" id="1.2.4.2"/>
    </reaction>
    <physiologicalReaction direction="left-to-right" evidence="15">
        <dbReference type="Rhea" id="RHEA:12189"/>
    </physiologicalReaction>
</comment>
<comment type="similarity">
    <text evidence="5">Belongs to the alpha-ketoglutarate dehydrogenase family.</text>
</comment>
<reference evidence="17" key="1">
    <citation type="submission" date="2025-08" db="UniProtKB">
        <authorList>
            <consortium name="Ensembl"/>
        </authorList>
    </citation>
    <scope>IDENTIFICATION</scope>
</reference>
<name>A0A8D1JY62_PIG</name>
<dbReference type="FunFam" id="3.40.50.11610:FF:000008">
    <property type="entry name" value="2-oxoglutarate dehydrogenase, mitochondrial isoform X4"/>
    <property type="match status" value="1"/>
</dbReference>
<evidence type="ECO:0000256" key="13">
    <source>
        <dbReference type="ARBA" id="ARBA00023242"/>
    </source>
</evidence>
<evidence type="ECO:0000256" key="12">
    <source>
        <dbReference type="ARBA" id="ARBA00023152"/>
    </source>
</evidence>
<comment type="cofactor">
    <cofactor evidence="2">
        <name>thiamine diphosphate</name>
        <dbReference type="ChEBI" id="CHEBI:58937"/>
    </cofactor>
</comment>
<evidence type="ECO:0000256" key="10">
    <source>
        <dbReference type="ARBA" id="ARBA00023052"/>
    </source>
</evidence>
<evidence type="ECO:0000256" key="1">
    <source>
        <dbReference type="ARBA" id="ARBA00001946"/>
    </source>
</evidence>
<dbReference type="Gene3D" id="3.40.50.11610">
    <property type="entry name" value="Multifunctional 2-oxoglutarate metabolism enzyme, C-terminal domain"/>
    <property type="match status" value="1"/>
</dbReference>
<dbReference type="AlphaFoldDB" id="A0A8D1JY62"/>